<dbReference type="PANTHER" id="PTHR40661">
    <property type="match status" value="1"/>
</dbReference>
<organism evidence="5 6">
    <name type="scientific">Helicobacter apodemus</name>
    <dbReference type="NCBI Taxonomy" id="135569"/>
    <lineage>
        <taxon>Bacteria</taxon>
        <taxon>Pseudomonadati</taxon>
        <taxon>Campylobacterota</taxon>
        <taxon>Epsilonproteobacteria</taxon>
        <taxon>Campylobacterales</taxon>
        <taxon>Helicobacteraceae</taxon>
        <taxon>Helicobacter</taxon>
    </lineage>
</organism>
<name>A0A4U8UDI1_9HELI</name>
<evidence type="ECO:0000256" key="3">
    <source>
        <dbReference type="ARBA" id="ARBA00023163"/>
    </source>
</evidence>
<dbReference type="InterPro" id="IPR010982">
    <property type="entry name" value="Lambda_DNA-bd_dom_sf"/>
</dbReference>
<evidence type="ECO:0000313" key="5">
    <source>
        <dbReference type="EMBL" id="TLE12780.1"/>
    </source>
</evidence>
<evidence type="ECO:0000313" key="6">
    <source>
        <dbReference type="Proteomes" id="UP000029920"/>
    </source>
</evidence>
<evidence type="ECO:0000256" key="2">
    <source>
        <dbReference type="ARBA" id="ARBA00023125"/>
    </source>
</evidence>
<dbReference type="EMBL" id="JRPC02000072">
    <property type="protein sequence ID" value="TLE12780.1"/>
    <property type="molecule type" value="Genomic_DNA"/>
</dbReference>
<keyword evidence="2" id="KW-0238">DNA-binding</keyword>
<dbReference type="RefSeq" id="WP_138155349.1">
    <property type="nucleotide sequence ID" value="NZ_JRPC02000072.1"/>
</dbReference>
<comment type="caution">
    <text evidence="5">The sequence shown here is derived from an EMBL/GenBank/DDBJ whole genome shotgun (WGS) entry which is preliminary data.</text>
</comment>
<reference evidence="5 6" key="1">
    <citation type="journal article" date="2014" name="Genome Announc.">
        <title>Draft genome sequences of eight enterohepatic helicobacter species isolated from both laboratory and wild rodents.</title>
        <authorList>
            <person name="Sheh A."/>
            <person name="Shen Z."/>
            <person name="Fox J.G."/>
        </authorList>
    </citation>
    <scope>NUCLEOTIDE SEQUENCE [LARGE SCALE GENOMIC DNA]</scope>
    <source>
        <strain evidence="5 6">MIT-03-7007</strain>
    </source>
</reference>
<dbReference type="PROSITE" id="PS50943">
    <property type="entry name" value="HTH_CROC1"/>
    <property type="match status" value="1"/>
</dbReference>
<dbReference type="InterPro" id="IPR001387">
    <property type="entry name" value="Cro/C1-type_HTH"/>
</dbReference>
<accession>A0A4U8UDI1</accession>
<keyword evidence="3" id="KW-0804">Transcription</keyword>
<dbReference type="Proteomes" id="UP000029920">
    <property type="component" value="Unassembled WGS sequence"/>
</dbReference>
<evidence type="ECO:0000259" key="4">
    <source>
        <dbReference type="PROSITE" id="PS50943"/>
    </source>
</evidence>
<dbReference type="PANTHER" id="PTHR40661:SF3">
    <property type="entry name" value="FELS-1 PROPHAGE TRANSCRIPTIONAL REGULATOR"/>
    <property type="match status" value="1"/>
</dbReference>
<dbReference type="Pfam" id="PF12844">
    <property type="entry name" value="HTH_19"/>
    <property type="match status" value="1"/>
</dbReference>
<gene>
    <name evidence="5" type="ORF">LS72_010435</name>
</gene>
<dbReference type="GO" id="GO:0003677">
    <property type="term" value="F:DNA binding"/>
    <property type="evidence" value="ECO:0007669"/>
    <property type="project" value="UniProtKB-KW"/>
</dbReference>
<dbReference type="SUPFAM" id="SSF47413">
    <property type="entry name" value="lambda repressor-like DNA-binding domains"/>
    <property type="match status" value="1"/>
</dbReference>
<evidence type="ECO:0000256" key="1">
    <source>
        <dbReference type="ARBA" id="ARBA00023015"/>
    </source>
</evidence>
<dbReference type="Gene3D" id="1.10.260.40">
    <property type="entry name" value="lambda repressor-like DNA-binding domains"/>
    <property type="match status" value="1"/>
</dbReference>
<dbReference type="AlphaFoldDB" id="A0A4U8UDI1"/>
<keyword evidence="1" id="KW-0805">Transcription regulation</keyword>
<protein>
    <submittedName>
        <fullName evidence="5">XRE family transcriptional regulator</fullName>
    </submittedName>
</protein>
<proteinExistence type="predicted"/>
<feature type="non-terminal residue" evidence="5">
    <location>
        <position position="168"/>
    </location>
</feature>
<feature type="domain" description="HTH cro/C1-type" evidence="4">
    <location>
        <begin position="8"/>
        <end position="62"/>
    </location>
</feature>
<keyword evidence="6" id="KW-1185">Reference proteome</keyword>
<dbReference type="CDD" id="cd00093">
    <property type="entry name" value="HTH_XRE"/>
    <property type="match status" value="1"/>
</dbReference>
<dbReference type="SMART" id="SM00530">
    <property type="entry name" value="HTH_XRE"/>
    <property type="match status" value="1"/>
</dbReference>
<sequence length="168" mass="18828">MHNFGVRIKEARLERGLTRKQLAELTDTAEKTIYNYETNKVPITMEFLIMAAEQLGVSYNYLAHLDDLSISDVHKSISKSKNLSISNVPKPKKMSITPPNQLQTLNDDIVSIPFYEDITASAGSGAYNEAETAEQLNFPKSFLRQYFGIVSFNNLSIIIGKGDSMYPT</sequence>